<dbReference type="EMBL" id="QKYT01000108">
    <property type="protein sequence ID" value="RIA93211.1"/>
    <property type="molecule type" value="Genomic_DNA"/>
</dbReference>
<dbReference type="Proteomes" id="UP000265703">
    <property type="component" value="Unassembled WGS sequence"/>
</dbReference>
<sequence length="91" mass="10662">MFIHTFEINDDEMEPVYKSLKDQTDINRLLESISENDRIVSVASGKFKIKFDDKTIEALKYYIDALGARRFDKEVLVSFFAIVFLDTFLKD</sequence>
<gene>
    <name evidence="1" type="ORF">C1645_762757</name>
</gene>
<feature type="non-terminal residue" evidence="1">
    <location>
        <position position="91"/>
    </location>
</feature>
<protein>
    <submittedName>
        <fullName evidence="1">Uncharacterized protein</fullName>
    </submittedName>
</protein>
<dbReference type="OrthoDB" id="2365594at2759"/>
<comment type="caution">
    <text evidence="1">The sequence shown here is derived from an EMBL/GenBank/DDBJ whole genome shotgun (WGS) entry which is preliminary data.</text>
</comment>
<accession>A0A397TE22</accession>
<name>A0A397TE22_9GLOM</name>
<reference evidence="1 2" key="1">
    <citation type="submission" date="2018-06" db="EMBL/GenBank/DDBJ databases">
        <title>Comparative genomics reveals the genomic features of Rhizophagus irregularis, R. cerebriforme, R. diaphanum and Gigaspora rosea, and their symbiotic lifestyle signature.</title>
        <authorList>
            <person name="Morin E."/>
            <person name="San Clemente H."/>
            <person name="Chen E.C.H."/>
            <person name="De La Providencia I."/>
            <person name="Hainaut M."/>
            <person name="Kuo A."/>
            <person name="Kohler A."/>
            <person name="Murat C."/>
            <person name="Tang N."/>
            <person name="Roy S."/>
            <person name="Loubradou J."/>
            <person name="Henrissat B."/>
            <person name="Grigoriev I.V."/>
            <person name="Corradi N."/>
            <person name="Roux C."/>
            <person name="Martin F.M."/>
        </authorList>
    </citation>
    <scope>NUCLEOTIDE SEQUENCE [LARGE SCALE GENOMIC DNA]</scope>
    <source>
        <strain evidence="1 2">DAOM 227022</strain>
    </source>
</reference>
<organism evidence="1 2">
    <name type="scientific">Glomus cerebriforme</name>
    <dbReference type="NCBI Taxonomy" id="658196"/>
    <lineage>
        <taxon>Eukaryota</taxon>
        <taxon>Fungi</taxon>
        <taxon>Fungi incertae sedis</taxon>
        <taxon>Mucoromycota</taxon>
        <taxon>Glomeromycotina</taxon>
        <taxon>Glomeromycetes</taxon>
        <taxon>Glomerales</taxon>
        <taxon>Glomeraceae</taxon>
        <taxon>Glomus</taxon>
    </lineage>
</organism>
<keyword evidence="2" id="KW-1185">Reference proteome</keyword>
<evidence type="ECO:0000313" key="1">
    <source>
        <dbReference type="EMBL" id="RIA93211.1"/>
    </source>
</evidence>
<evidence type="ECO:0000313" key="2">
    <source>
        <dbReference type="Proteomes" id="UP000265703"/>
    </source>
</evidence>
<proteinExistence type="predicted"/>
<dbReference type="AlphaFoldDB" id="A0A397TE22"/>